<organism evidence="1">
    <name type="scientific">marine metagenome</name>
    <dbReference type="NCBI Taxonomy" id="408172"/>
    <lineage>
        <taxon>unclassified sequences</taxon>
        <taxon>metagenomes</taxon>
        <taxon>ecological metagenomes</taxon>
    </lineage>
</organism>
<dbReference type="InterPro" id="IPR029033">
    <property type="entry name" value="His_PPase_superfam"/>
</dbReference>
<reference evidence="1" key="1">
    <citation type="submission" date="2018-05" db="EMBL/GenBank/DDBJ databases">
        <authorList>
            <person name="Lanie J.A."/>
            <person name="Ng W.-L."/>
            <person name="Kazmierczak K.M."/>
            <person name="Andrzejewski T.M."/>
            <person name="Davidsen T.M."/>
            <person name="Wayne K.J."/>
            <person name="Tettelin H."/>
            <person name="Glass J.I."/>
            <person name="Rusch D."/>
            <person name="Podicherti R."/>
            <person name="Tsui H.-C.T."/>
            <person name="Winkler M.E."/>
        </authorList>
    </citation>
    <scope>NUCLEOTIDE SEQUENCE</scope>
</reference>
<dbReference type="PANTHER" id="PTHR47623:SF1">
    <property type="entry name" value="OS09G0287300 PROTEIN"/>
    <property type="match status" value="1"/>
</dbReference>
<accession>A0A381UTA9</accession>
<dbReference type="SUPFAM" id="SSF53254">
    <property type="entry name" value="Phosphoglycerate mutase-like"/>
    <property type="match status" value="1"/>
</dbReference>
<dbReference type="InterPro" id="IPR013078">
    <property type="entry name" value="His_Pase_superF_clade-1"/>
</dbReference>
<dbReference type="Pfam" id="PF00300">
    <property type="entry name" value="His_Phos_1"/>
    <property type="match status" value="1"/>
</dbReference>
<dbReference type="CDD" id="cd07067">
    <property type="entry name" value="HP_PGM_like"/>
    <property type="match status" value="1"/>
</dbReference>
<sequence length="166" mass="18757">MKNLFLTRHAKSSWDHAGLSDIDRPLNSRGKKAAPFMGQLIHEKADIPDVLISSPANRAFSTAIAFAEIFGFIENDIIVNNTIYGAGPYQLLDIIKDQDNLYHSIMLFGHNPTFTTFANMLSNENIFNVVTCGVVRIDFNVQNWSDIDYGSGNLIYYEYPKKYAKK</sequence>
<dbReference type="AlphaFoldDB" id="A0A381UTA9"/>
<dbReference type="Gene3D" id="3.40.50.1240">
    <property type="entry name" value="Phosphoglycerate mutase-like"/>
    <property type="match status" value="1"/>
</dbReference>
<evidence type="ECO:0008006" key="2">
    <source>
        <dbReference type="Google" id="ProtNLM"/>
    </source>
</evidence>
<gene>
    <name evidence="1" type="ORF">METZ01_LOCUS83722</name>
</gene>
<proteinExistence type="predicted"/>
<dbReference type="EMBL" id="UINC01006999">
    <property type="protein sequence ID" value="SVA30868.1"/>
    <property type="molecule type" value="Genomic_DNA"/>
</dbReference>
<evidence type="ECO:0000313" key="1">
    <source>
        <dbReference type="EMBL" id="SVA30868.1"/>
    </source>
</evidence>
<name>A0A381UTA9_9ZZZZ</name>
<protein>
    <recommendedName>
        <fullName evidence="2">Phosphohistidine phosphatase SixA</fullName>
    </recommendedName>
</protein>
<dbReference type="PANTHER" id="PTHR47623">
    <property type="entry name" value="OS09G0287300 PROTEIN"/>
    <property type="match status" value="1"/>
</dbReference>